<evidence type="ECO:0000313" key="1">
    <source>
        <dbReference type="EMBL" id="VGO15909.1"/>
    </source>
</evidence>
<reference evidence="1 2" key="1">
    <citation type="submission" date="2019-04" db="EMBL/GenBank/DDBJ databases">
        <authorList>
            <person name="Van Vliet M D."/>
        </authorList>
    </citation>
    <scope>NUCLEOTIDE SEQUENCE [LARGE SCALE GENOMIC DNA]</scope>
    <source>
        <strain evidence="1 2">F1</strain>
    </source>
</reference>
<dbReference type="RefSeq" id="WP_136081474.1">
    <property type="nucleotide sequence ID" value="NZ_CAAHFG010000003.1"/>
</dbReference>
<dbReference type="Proteomes" id="UP000366872">
    <property type="component" value="Unassembled WGS sequence"/>
</dbReference>
<proteinExistence type="predicted"/>
<dbReference type="EMBL" id="CAAHFG010000003">
    <property type="protein sequence ID" value="VGO15909.1"/>
    <property type="molecule type" value="Genomic_DNA"/>
</dbReference>
<accession>A0A6C2U7Q7</accession>
<protein>
    <submittedName>
        <fullName evidence="1">Uncharacterized protein</fullName>
    </submittedName>
</protein>
<evidence type="ECO:0000313" key="2">
    <source>
        <dbReference type="Proteomes" id="UP000366872"/>
    </source>
</evidence>
<dbReference type="AlphaFoldDB" id="A0A6C2U7Q7"/>
<sequence length="89" mass="10094">MRCPFNEIPFIANLRFARFRIVVTQSRAQQLFVTAKQRVEQHESVLPEQLAVIMDNLGCMDGLEPDFEKLEELLSDAGLFGQGIITIKA</sequence>
<keyword evidence="2" id="KW-1185">Reference proteome</keyword>
<name>A0A6C2U7Q7_PONDE</name>
<gene>
    <name evidence="1" type="ORF">PDESU_04497</name>
</gene>
<organism evidence="1 2">
    <name type="scientific">Pontiella desulfatans</name>
    <dbReference type="NCBI Taxonomy" id="2750659"/>
    <lineage>
        <taxon>Bacteria</taxon>
        <taxon>Pseudomonadati</taxon>
        <taxon>Kiritimatiellota</taxon>
        <taxon>Kiritimatiellia</taxon>
        <taxon>Kiritimatiellales</taxon>
        <taxon>Pontiellaceae</taxon>
        <taxon>Pontiella</taxon>
    </lineage>
</organism>